<evidence type="ECO:0000313" key="1">
    <source>
        <dbReference type="EMBL" id="EIJ43206.1"/>
    </source>
</evidence>
<accession>I3CHW3</accession>
<gene>
    <name evidence="1" type="ORF">BegalDRAFT_2352</name>
</gene>
<protein>
    <submittedName>
        <fullName evidence="1">Uncharacterized protein</fullName>
    </submittedName>
</protein>
<name>I3CHW3_9GAMM</name>
<dbReference type="RefSeq" id="WP_002690190.1">
    <property type="nucleotide sequence ID" value="NZ_JH600070.1"/>
</dbReference>
<dbReference type="HOGENOM" id="CLU_103758_0_0_6"/>
<dbReference type="EMBL" id="JH600070">
    <property type="protein sequence ID" value="EIJ43206.1"/>
    <property type="molecule type" value="Genomic_DNA"/>
</dbReference>
<dbReference type="AlphaFoldDB" id="I3CHW3"/>
<proteinExistence type="predicted"/>
<sequence>MSEFNCHRQMLIQVAEALGEELLKQIAFVGGCTTGFFITDDFTREQIRNTNDVDIIVHVLGFGDWCGLQETLRSKGFQARSQEEVICAMYLDNLRVDFMPDNVNILGFTNRWYADALKNAQLYPINADLKIPLVQSVYFIATKLEAYLGRGNNDPLTSTDLEDIINLFDGREELCNEITAASPELRCYIATQLTSLLKHRDFEYVIQSATKNNIKRENLIFDRLDAVIRLK</sequence>
<evidence type="ECO:0000313" key="2">
    <source>
        <dbReference type="Proteomes" id="UP000005744"/>
    </source>
</evidence>
<dbReference type="Proteomes" id="UP000005744">
    <property type="component" value="Unassembled WGS sequence"/>
</dbReference>
<dbReference type="eggNOG" id="COG4849">
    <property type="taxonomic scope" value="Bacteria"/>
</dbReference>
<organism evidence="1 2">
    <name type="scientific">Beggiatoa alba B18LD</name>
    <dbReference type="NCBI Taxonomy" id="395493"/>
    <lineage>
        <taxon>Bacteria</taxon>
        <taxon>Pseudomonadati</taxon>
        <taxon>Pseudomonadota</taxon>
        <taxon>Gammaproteobacteria</taxon>
        <taxon>Thiotrichales</taxon>
        <taxon>Thiotrichaceae</taxon>
        <taxon>Beggiatoa</taxon>
    </lineage>
</organism>
<keyword evidence="2" id="KW-1185">Reference proteome</keyword>
<reference evidence="1 2" key="1">
    <citation type="submission" date="2011-11" db="EMBL/GenBank/DDBJ databases">
        <title>Improved High-Quality Draft sequence of Beggiatoa alba B18lD.</title>
        <authorList>
            <consortium name="US DOE Joint Genome Institute"/>
            <person name="Lucas S."/>
            <person name="Han J."/>
            <person name="Lapidus A."/>
            <person name="Cheng J.-F."/>
            <person name="Goodwin L."/>
            <person name="Pitluck S."/>
            <person name="Peters L."/>
            <person name="Mikhailova N."/>
            <person name="Held B."/>
            <person name="Detter J.C."/>
            <person name="Han C."/>
            <person name="Tapia R."/>
            <person name="Land M."/>
            <person name="Hauser L."/>
            <person name="Kyrpides N."/>
            <person name="Ivanova N."/>
            <person name="Pagani I."/>
            <person name="Samuel K."/>
            <person name="Teske A."/>
            <person name="Mueller J."/>
            <person name="Woyke T."/>
        </authorList>
    </citation>
    <scope>NUCLEOTIDE SEQUENCE [LARGE SCALE GENOMIC DNA]</scope>
    <source>
        <strain evidence="1 2">B18LD</strain>
    </source>
</reference>